<dbReference type="CDD" id="cd00212">
    <property type="entry name" value="PTS_IIB_glc"/>
    <property type="match status" value="1"/>
</dbReference>
<gene>
    <name evidence="15" type="ORF">ACFFUV_02395</name>
</gene>
<dbReference type="Gene3D" id="3.30.1360.60">
    <property type="entry name" value="Glucose permease domain IIB"/>
    <property type="match status" value="1"/>
</dbReference>
<evidence type="ECO:0000259" key="14">
    <source>
        <dbReference type="PROSITE" id="PS51103"/>
    </source>
</evidence>
<dbReference type="PANTHER" id="PTHR30175">
    <property type="entry name" value="PHOSPHOTRANSFERASE SYSTEM TRANSPORT PROTEIN"/>
    <property type="match status" value="1"/>
</dbReference>
<protein>
    <submittedName>
        <fullName evidence="15">PTS transporter subunit EIIC</fullName>
    </submittedName>
</protein>
<dbReference type="InterPro" id="IPR018113">
    <property type="entry name" value="PTrfase_EIIB_Cys"/>
</dbReference>
<evidence type="ECO:0000256" key="4">
    <source>
        <dbReference type="ARBA" id="ARBA00022597"/>
    </source>
</evidence>
<evidence type="ECO:0000313" key="16">
    <source>
        <dbReference type="Proteomes" id="UP001589645"/>
    </source>
</evidence>
<comment type="caution">
    <text evidence="15">The sequence shown here is derived from an EMBL/GenBank/DDBJ whole genome shotgun (WGS) entry which is preliminary data.</text>
</comment>
<evidence type="ECO:0000256" key="8">
    <source>
        <dbReference type="ARBA" id="ARBA00022777"/>
    </source>
</evidence>
<feature type="active site" description="Phosphocysteine intermediate; for EIIB activity" evidence="11">
    <location>
        <position position="26"/>
    </location>
</feature>
<evidence type="ECO:0000256" key="9">
    <source>
        <dbReference type="ARBA" id="ARBA00022989"/>
    </source>
</evidence>
<evidence type="ECO:0000256" key="3">
    <source>
        <dbReference type="ARBA" id="ARBA00022475"/>
    </source>
</evidence>
<keyword evidence="8" id="KW-0418">Kinase</keyword>
<feature type="transmembrane region" description="Helical" evidence="12">
    <location>
        <begin position="330"/>
        <end position="350"/>
    </location>
</feature>
<comment type="subcellular location">
    <subcellularLocation>
        <location evidence="1">Cell membrane</location>
        <topology evidence="1">Multi-pass membrane protein</topology>
    </subcellularLocation>
</comment>
<evidence type="ECO:0000256" key="12">
    <source>
        <dbReference type="SAM" id="Phobius"/>
    </source>
</evidence>
<dbReference type="RefSeq" id="WP_390189403.1">
    <property type="nucleotide sequence ID" value="NZ_JBHMEP010000001.1"/>
</dbReference>
<feature type="domain" description="PTS EIIB type-1" evidence="13">
    <location>
        <begin position="4"/>
        <end position="86"/>
    </location>
</feature>
<evidence type="ECO:0000256" key="6">
    <source>
        <dbReference type="ARBA" id="ARBA00022683"/>
    </source>
</evidence>
<feature type="transmembrane region" description="Helical" evidence="12">
    <location>
        <begin position="388"/>
        <end position="411"/>
    </location>
</feature>
<dbReference type="EMBL" id="JBHMEP010000001">
    <property type="protein sequence ID" value="MFB9133815.1"/>
    <property type="molecule type" value="Genomic_DNA"/>
</dbReference>
<feature type="transmembrane region" description="Helical" evidence="12">
    <location>
        <begin position="250"/>
        <end position="272"/>
    </location>
</feature>
<dbReference type="InterPro" id="IPR001996">
    <property type="entry name" value="PTS_IIB_1"/>
</dbReference>
<feature type="transmembrane region" description="Helical" evidence="12">
    <location>
        <begin position="145"/>
        <end position="165"/>
    </location>
</feature>
<keyword evidence="9 12" id="KW-1133">Transmembrane helix</keyword>
<proteinExistence type="predicted"/>
<feature type="transmembrane region" description="Helical" evidence="12">
    <location>
        <begin position="209"/>
        <end position="230"/>
    </location>
</feature>
<feature type="transmembrane region" description="Helical" evidence="12">
    <location>
        <begin position="112"/>
        <end position="139"/>
    </location>
</feature>
<dbReference type="InterPro" id="IPR050558">
    <property type="entry name" value="PTS_Sugar-Specific_Components"/>
</dbReference>
<organism evidence="15 16">
    <name type="scientific">Vibrio olivae</name>
    <dbReference type="NCBI Taxonomy" id="1243002"/>
    <lineage>
        <taxon>Bacteria</taxon>
        <taxon>Pseudomonadati</taxon>
        <taxon>Pseudomonadota</taxon>
        <taxon>Gammaproteobacteria</taxon>
        <taxon>Vibrionales</taxon>
        <taxon>Vibrionaceae</taxon>
        <taxon>Vibrio</taxon>
    </lineage>
</organism>
<dbReference type="Proteomes" id="UP001589645">
    <property type="component" value="Unassembled WGS sequence"/>
</dbReference>
<keyword evidence="6" id="KW-0598">Phosphotransferase system</keyword>
<keyword evidence="5" id="KW-0808">Transferase</keyword>
<feature type="domain" description="PTS EIIC type-1" evidence="14">
    <location>
        <begin position="107"/>
        <end position="470"/>
    </location>
</feature>
<sequence>MAYEQLASDIIDGVGGIENIDSVFNCATRLRFRLKEASKGNKNKVNELEGVIAAVESGGQFQVVIGNHVGQVLKAIESSMEGNSSAASSASTDSGQDKPTLFGRFMDTISGIFTPMLGTLAASGILKGLLALAVAMAWLNPQSGTYQILFAASDALFYFFPLVLGFTAGRKFGGSPFVTMVIGGALVHPTMIAAFQASSSPETAELTFLGIPVVFMNYASSVIPIIFAAWVSCRIETVFDRWLPSAVRNFFTPLFCIMITVPLTFLLIGPAATYLSHLLANGYELLYGMSPMIAGAIMGSLWQVFVIFGLHWGFVPIMMNNLSVLGADTMLPLLIPAILGQTGAVLGVLLRTRDAKLKTISGSAFTAGLFGITEPAIYGVNLPRRRPFIFGCVGGAVGASIIGLYQTKIFSFSLPSILSFPQFIPQAGVDASVWAAVIGSLVAIFLAAILTFLFGLDRSHSTTQSDATAAEK</sequence>
<dbReference type="InterPro" id="IPR003352">
    <property type="entry name" value="PTS_EIIC"/>
</dbReference>
<evidence type="ECO:0000256" key="1">
    <source>
        <dbReference type="ARBA" id="ARBA00004651"/>
    </source>
</evidence>
<keyword evidence="4" id="KW-0762">Sugar transport</keyword>
<dbReference type="PROSITE" id="PS01035">
    <property type="entry name" value="PTS_EIIB_TYPE_1_CYS"/>
    <property type="match status" value="1"/>
</dbReference>
<feature type="transmembrane region" description="Helical" evidence="12">
    <location>
        <begin position="362"/>
        <end position="381"/>
    </location>
</feature>
<name>A0ABV5HHV4_9VIBR</name>
<feature type="transmembrane region" description="Helical" evidence="12">
    <location>
        <begin position="292"/>
        <end position="318"/>
    </location>
</feature>
<dbReference type="PROSITE" id="PS51103">
    <property type="entry name" value="PTS_EIIC_TYPE_1"/>
    <property type="match status" value="1"/>
</dbReference>
<keyword evidence="7 12" id="KW-0812">Transmembrane</keyword>
<evidence type="ECO:0000256" key="5">
    <source>
        <dbReference type="ARBA" id="ARBA00022679"/>
    </source>
</evidence>
<dbReference type="InterPro" id="IPR013013">
    <property type="entry name" value="PTS_EIIC_1"/>
</dbReference>
<evidence type="ECO:0000256" key="10">
    <source>
        <dbReference type="ARBA" id="ARBA00023136"/>
    </source>
</evidence>
<evidence type="ECO:0000256" key="7">
    <source>
        <dbReference type="ARBA" id="ARBA00022692"/>
    </source>
</evidence>
<evidence type="ECO:0000256" key="11">
    <source>
        <dbReference type="PROSITE-ProRule" id="PRU00421"/>
    </source>
</evidence>
<keyword evidence="10 12" id="KW-0472">Membrane</keyword>
<dbReference type="Pfam" id="PF02378">
    <property type="entry name" value="PTS_EIIC"/>
    <property type="match status" value="1"/>
</dbReference>
<reference evidence="15 16" key="1">
    <citation type="submission" date="2024-09" db="EMBL/GenBank/DDBJ databases">
        <authorList>
            <person name="Sun Q."/>
            <person name="Mori K."/>
        </authorList>
    </citation>
    <scope>NUCLEOTIDE SEQUENCE [LARGE SCALE GENOMIC DNA]</scope>
    <source>
        <strain evidence="15 16">CECT 8064</strain>
    </source>
</reference>
<keyword evidence="16" id="KW-1185">Reference proteome</keyword>
<feature type="transmembrane region" description="Helical" evidence="12">
    <location>
        <begin position="177"/>
        <end position="197"/>
    </location>
</feature>
<accession>A0ABV5HHV4</accession>
<dbReference type="SUPFAM" id="SSF55604">
    <property type="entry name" value="Glucose permease domain IIB"/>
    <property type="match status" value="1"/>
</dbReference>
<evidence type="ECO:0000259" key="13">
    <source>
        <dbReference type="PROSITE" id="PS51098"/>
    </source>
</evidence>
<evidence type="ECO:0000256" key="2">
    <source>
        <dbReference type="ARBA" id="ARBA00022448"/>
    </source>
</evidence>
<feature type="transmembrane region" description="Helical" evidence="12">
    <location>
        <begin position="431"/>
        <end position="456"/>
    </location>
</feature>
<dbReference type="Pfam" id="PF00367">
    <property type="entry name" value="PTS_EIIB"/>
    <property type="match status" value="1"/>
</dbReference>
<keyword evidence="3" id="KW-1003">Cell membrane</keyword>
<dbReference type="InterPro" id="IPR036878">
    <property type="entry name" value="Glu_permease_IIB"/>
</dbReference>
<evidence type="ECO:0000313" key="15">
    <source>
        <dbReference type="EMBL" id="MFB9133815.1"/>
    </source>
</evidence>
<keyword evidence="2" id="KW-0813">Transport</keyword>
<dbReference type="PANTHER" id="PTHR30175:SF1">
    <property type="entry name" value="PTS SYSTEM ARBUTIN-, CELLOBIOSE-, AND SALICIN-SPECIFIC EIIBC COMPONENT-RELATED"/>
    <property type="match status" value="1"/>
</dbReference>
<dbReference type="PROSITE" id="PS51098">
    <property type="entry name" value="PTS_EIIB_TYPE_1"/>
    <property type="match status" value="1"/>
</dbReference>